<evidence type="ECO:0000313" key="2">
    <source>
        <dbReference type="Proteomes" id="UP000596130"/>
    </source>
</evidence>
<evidence type="ECO:0000313" key="1">
    <source>
        <dbReference type="EMBL" id="QQC90780.1"/>
    </source>
</evidence>
<sequence>MTEFEFELTPFFHKARRGRQGVVGAFGDVTVEAEYRKRSIKTASRQLDVRMQGERLPGAIYRTIGPGRPTLRNATLAVDGQAVRLDFNARGIRNAARALRLTYQDRSYEYAVTGFDKGAVLRGPGTVVSLTRRKSVTGPGMSTVGAVAGEADPIGIALAILFEEVDTIELTTSGAASHALNRILNPRANETPSE</sequence>
<reference evidence="1 2" key="1">
    <citation type="submission" date="2020-12" db="EMBL/GenBank/DDBJ databases">
        <title>Identification and biosynthesis of polyene macrolides produced by Streptomyces alfalfae Men-myco-93-63.</title>
        <authorList>
            <person name="Liu D."/>
            <person name="Li Y."/>
            <person name="Liu L."/>
            <person name="Han X."/>
            <person name="Shen F."/>
        </authorList>
    </citation>
    <scope>NUCLEOTIDE SEQUENCE [LARGE SCALE GENOMIC DNA]</scope>
    <source>
        <strain evidence="1 2">Men-myco-93-63</strain>
    </source>
</reference>
<protein>
    <submittedName>
        <fullName evidence="1">Uncharacterized protein</fullName>
    </submittedName>
</protein>
<name>A0A7T4TZ25_9ACTN</name>
<dbReference type="EMBL" id="CP065959">
    <property type="protein sequence ID" value="QQC90780.1"/>
    <property type="molecule type" value="Genomic_DNA"/>
</dbReference>
<dbReference type="AlphaFoldDB" id="A0A7T4TZ25"/>
<dbReference type="Proteomes" id="UP000596130">
    <property type="component" value="Chromosome"/>
</dbReference>
<accession>A0A7T4TZ25</accession>
<proteinExistence type="predicted"/>
<dbReference type="RefSeq" id="WP_198503393.1">
    <property type="nucleotide sequence ID" value="NZ_CP065959.1"/>
</dbReference>
<organism evidence="1 2">
    <name type="scientific">Streptomyces alfalfae</name>
    <dbReference type="NCBI Taxonomy" id="1642299"/>
    <lineage>
        <taxon>Bacteria</taxon>
        <taxon>Bacillati</taxon>
        <taxon>Actinomycetota</taxon>
        <taxon>Actinomycetes</taxon>
        <taxon>Kitasatosporales</taxon>
        <taxon>Streptomycetaceae</taxon>
        <taxon>Streptomyces</taxon>
    </lineage>
</organism>
<gene>
    <name evidence="1" type="ORF">I8755_21975</name>
</gene>